<dbReference type="EMBL" id="DACSUM010000010">
    <property type="protein sequence ID" value="HAT3581463.1"/>
    <property type="molecule type" value="Genomic_DNA"/>
</dbReference>
<dbReference type="EMBL" id="MWPR01000081">
    <property type="protein sequence ID" value="ORJ47401.1"/>
    <property type="molecule type" value="Genomic_DNA"/>
</dbReference>
<dbReference type="OrthoDB" id="6505528at2"/>
<dbReference type="Pfam" id="PF14070">
    <property type="entry name" value="YjfB_motility"/>
    <property type="match status" value="1"/>
</dbReference>
<dbReference type="Proteomes" id="UP000192521">
    <property type="component" value="Unassembled WGS sequence"/>
</dbReference>
<dbReference type="AlphaFoldDB" id="A0A9P3T7G1"/>
<dbReference type="RefSeq" id="WP_041851854.1">
    <property type="nucleotide sequence ID" value="NZ_CABMNU010000005.1"/>
</dbReference>
<gene>
    <name evidence="2" type="ORF">B2M27_26135</name>
    <name evidence="1" type="ORF">I8531_001749</name>
</gene>
<keyword evidence="3" id="KW-1185">Reference proteome</keyword>
<proteinExistence type="predicted"/>
<organism evidence="1 4">
    <name type="scientific">Kluyvera intermedia</name>
    <name type="common">Enterobacter intermedius</name>
    <dbReference type="NCBI Taxonomy" id="61648"/>
    <lineage>
        <taxon>Bacteria</taxon>
        <taxon>Pseudomonadati</taxon>
        <taxon>Pseudomonadota</taxon>
        <taxon>Gammaproteobacteria</taxon>
        <taxon>Enterobacterales</taxon>
        <taxon>Enterobacteriaceae</taxon>
        <taxon>Kluyvera</taxon>
    </lineage>
</organism>
<evidence type="ECO:0000313" key="4">
    <source>
        <dbReference type="Proteomes" id="UP000867740"/>
    </source>
</evidence>
<reference evidence="1" key="3">
    <citation type="submission" date="2020-10" db="EMBL/GenBank/DDBJ databases">
        <authorList>
            <consortium name="NCBI Pathogen Detection Project"/>
        </authorList>
    </citation>
    <scope>NUCLEOTIDE SEQUENCE</scope>
    <source>
        <strain evidence="1">CAVp300</strain>
    </source>
</reference>
<dbReference type="Proteomes" id="UP000867740">
    <property type="component" value="Unassembled WGS sequence"/>
</dbReference>
<evidence type="ECO:0000313" key="1">
    <source>
        <dbReference type="EMBL" id="HAT3581463.1"/>
    </source>
</evidence>
<protein>
    <submittedName>
        <fullName evidence="1">Motility protein</fullName>
    </submittedName>
</protein>
<comment type="caution">
    <text evidence="1">The sequence shown here is derived from an EMBL/GenBank/DDBJ whole genome shotgun (WGS) entry which is preliminary data.</text>
</comment>
<sequence length="62" mass="6590">MDTLQIASLSTSLSAYNLQNQVSTIVLRKALDNQEATATGIINQIPQVPANPSIGRHVNTTA</sequence>
<evidence type="ECO:0000313" key="2">
    <source>
        <dbReference type="EMBL" id="ORJ47401.1"/>
    </source>
</evidence>
<accession>A0A9P3T7G1</accession>
<reference evidence="1" key="2">
    <citation type="journal article" date="2018" name="Genome Biol.">
        <title>SKESA: strategic k-mer extension for scrupulous assemblies.</title>
        <authorList>
            <person name="Souvorov A."/>
            <person name="Agarwala R."/>
            <person name="Lipman D.J."/>
        </authorList>
    </citation>
    <scope>NUCLEOTIDE SEQUENCE</scope>
    <source>
        <strain evidence="1">CAVp300</strain>
    </source>
</reference>
<dbReference type="InterPro" id="IPR025906">
    <property type="entry name" value="YjfB_motility"/>
</dbReference>
<name>A0A9P3T7G1_KLUIN</name>
<evidence type="ECO:0000313" key="3">
    <source>
        <dbReference type="Proteomes" id="UP000192521"/>
    </source>
</evidence>
<reference evidence="2 3" key="1">
    <citation type="submission" date="2017-02" db="EMBL/GenBank/DDBJ databases">
        <title>Draft genome sequence of a Kluyvera intermedia isolate from a patient with a pancreatic abscess.</title>
        <authorList>
            <person name="Thele R."/>
        </authorList>
    </citation>
    <scope>NUCLEOTIDE SEQUENCE [LARGE SCALE GENOMIC DNA]</scope>
    <source>
        <strain evidence="2 3">FOSA7093</strain>
    </source>
</reference>